<dbReference type="InterPro" id="IPR038078">
    <property type="entry name" value="PhoU-like_sf"/>
</dbReference>
<dbReference type="InterPro" id="IPR018445">
    <property type="entry name" value="Put_Phosphate_transp_reg"/>
</dbReference>
<name>A0A8J6TBL1_9BACT</name>
<sequence length="216" mass="25423">MFNFLFKKENRVEVLIFEYMDTLKLTQESFLDALNACLEDNKCDDFDFLITQTHKHESKADDIRDEINDLMYSKALIPDSRGDIMRLIEAIDMIPHYFERVLFVMQTQKVRIPEFLVLDVKELIRISLECCDLLSKQLALHLKQKLGIRSILSTIDTNESHCDHIERRIITKIFDSDLDPFIKLQLKELIVTMGEISDQADRVSKQINIINMKRRV</sequence>
<dbReference type="EMBL" id="JACNLL010000044">
    <property type="protein sequence ID" value="MBC8199260.1"/>
    <property type="molecule type" value="Genomic_DNA"/>
</dbReference>
<evidence type="ECO:0000256" key="1">
    <source>
        <dbReference type="ARBA" id="ARBA00008591"/>
    </source>
</evidence>
<dbReference type="PANTHER" id="PTHR36536">
    <property type="entry name" value="UPF0111 PROTEIN HI_1603"/>
    <property type="match status" value="1"/>
</dbReference>
<proteinExistence type="inferred from homology"/>
<comment type="similarity">
    <text evidence="1">Belongs to the UPF0111 family.</text>
</comment>
<comment type="caution">
    <text evidence="2">The sequence shown here is derived from an EMBL/GenBank/DDBJ whole genome shotgun (WGS) entry which is preliminary data.</text>
</comment>
<dbReference type="AlphaFoldDB" id="A0A8J6TBL1"/>
<dbReference type="InterPro" id="IPR002727">
    <property type="entry name" value="DUF47"/>
</dbReference>
<evidence type="ECO:0000313" key="2">
    <source>
        <dbReference type="EMBL" id="MBC8199260.1"/>
    </source>
</evidence>
<dbReference type="PANTHER" id="PTHR36536:SF3">
    <property type="entry name" value="UPF0111 PROTEIN HI_1603"/>
    <property type="match status" value="1"/>
</dbReference>
<dbReference type="Pfam" id="PF01865">
    <property type="entry name" value="PhoU_div"/>
    <property type="match status" value="1"/>
</dbReference>
<evidence type="ECO:0000313" key="3">
    <source>
        <dbReference type="Proteomes" id="UP000603545"/>
    </source>
</evidence>
<organism evidence="2 3">
    <name type="scientific">Candidatus Desulfaltia bathyphila</name>
    <dbReference type="NCBI Taxonomy" id="2841697"/>
    <lineage>
        <taxon>Bacteria</taxon>
        <taxon>Pseudomonadati</taxon>
        <taxon>Thermodesulfobacteriota</taxon>
        <taxon>Desulfobacteria</taxon>
        <taxon>Desulfobacterales</taxon>
        <taxon>Desulfobacterales incertae sedis</taxon>
        <taxon>Candidatus Desulfaltia</taxon>
    </lineage>
</organism>
<dbReference type="Proteomes" id="UP000603545">
    <property type="component" value="Unassembled WGS sequence"/>
</dbReference>
<protein>
    <submittedName>
        <fullName evidence="2">DUF47 family protein</fullName>
    </submittedName>
</protein>
<gene>
    <name evidence="2" type="ORF">H8E80_04340</name>
</gene>
<dbReference type="Gene3D" id="1.20.58.220">
    <property type="entry name" value="Phosphate transport system protein phou homolog 2, domain 2"/>
    <property type="match status" value="1"/>
</dbReference>
<reference evidence="2 3" key="1">
    <citation type="submission" date="2020-08" db="EMBL/GenBank/DDBJ databases">
        <title>Bridging the membrane lipid divide: bacteria of the FCB group superphylum have the potential to synthesize archaeal ether lipids.</title>
        <authorList>
            <person name="Villanueva L."/>
            <person name="Von Meijenfeldt F.A.B."/>
            <person name="Westbye A.B."/>
            <person name="Yadav S."/>
            <person name="Hopmans E.C."/>
            <person name="Dutilh B.E."/>
            <person name="Sinninghe Damste J.S."/>
        </authorList>
    </citation>
    <scope>NUCLEOTIDE SEQUENCE [LARGE SCALE GENOMIC DNA]</scope>
    <source>
        <strain evidence="2">NIOZ-UU82</strain>
    </source>
</reference>
<accession>A0A8J6TBL1</accession>